<accession>A0ACB8RDV9</accession>
<dbReference type="Proteomes" id="UP000814033">
    <property type="component" value="Unassembled WGS sequence"/>
</dbReference>
<reference evidence="1" key="2">
    <citation type="journal article" date="2022" name="New Phytol.">
        <title>Evolutionary transition to the ectomycorrhizal habit in the genomes of a hyperdiverse lineage of mushroom-forming fungi.</title>
        <authorList>
            <person name="Looney B."/>
            <person name="Miyauchi S."/>
            <person name="Morin E."/>
            <person name="Drula E."/>
            <person name="Courty P.E."/>
            <person name="Kohler A."/>
            <person name="Kuo A."/>
            <person name="LaButti K."/>
            <person name="Pangilinan J."/>
            <person name="Lipzen A."/>
            <person name="Riley R."/>
            <person name="Andreopoulos W."/>
            <person name="He G."/>
            <person name="Johnson J."/>
            <person name="Nolan M."/>
            <person name="Tritt A."/>
            <person name="Barry K.W."/>
            <person name="Grigoriev I.V."/>
            <person name="Nagy L.G."/>
            <person name="Hibbett D."/>
            <person name="Henrissat B."/>
            <person name="Matheny P.B."/>
            <person name="Labbe J."/>
            <person name="Martin F.M."/>
        </authorList>
    </citation>
    <scope>NUCLEOTIDE SEQUENCE</scope>
    <source>
        <strain evidence="1">FP105234-sp</strain>
    </source>
</reference>
<reference evidence="1" key="1">
    <citation type="submission" date="2021-02" db="EMBL/GenBank/DDBJ databases">
        <authorList>
            <consortium name="DOE Joint Genome Institute"/>
            <person name="Ahrendt S."/>
            <person name="Looney B.P."/>
            <person name="Miyauchi S."/>
            <person name="Morin E."/>
            <person name="Drula E."/>
            <person name="Courty P.E."/>
            <person name="Chicoki N."/>
            <person name="Fauchery L."/>
            <person name="Kohler A."/>
            <person name="Kuo A."/>
            <person name="Labutti K."/>
            <person name="Pangilinan J."/>
            <person name="Lipzen A."/>
            <person name="Riley R."/>
            <person name="Andreopoulos W."/>
            <person name="He G."/>
            <person name="Johnson J."/>
            <person name="Barry K.W."/>
            <person name="Grigoriev I.V."/>
            <person name="Nagy L."/>
            <person name="Hibbett D."/>
            <person name="Henrissat B."/>
            <person name="Matheny P.B."/>
            <person name="Labbe J."/>
            <person name="Martin F."/>
        </authorList>
    </citation>
    <scope>NUCLEOTIDE SEQUENCE</scope>
    <source>
        <strain evidence="1">FP105234-sp</strain>
    </source>
</reference>
<protein>
    <submittedName>
        <fullName evidence="1">Uncharacterized protein</fullName>
    </submittedName>
</protein>
<organism evidence="1 2">
    <name type="scientific">Auriscalpium vulgare</name>
    <dbReference type="NCBI Taxonomy" id="40419"/>
    <lineage>
        <taxon>Eukaryota</taxon>
        <taxon>Fungi</taxon>
        <taxon>Dikarya</taxon>
        <taxon>Basidiomycota</taxon>
        <taxon>Agaricomycotina</taxon>
        <taxon>Agaricomycetes</taxon>
        <taxon>Russulales</taxon>
        <taxon>Auriscalpiaceae</taxon>
        <taxon>Auriscalpium</taxon>
    </lineage>
</organism>
<evidence type="ECO:0000313" key="2">
    <source>
        <dbReference type="Proteomes" id="UP000814033"/>
    </source>
</evidence>
<keyword evidence="2" id="KW-1185">Reference proteome</keyword>
<name>A0ACB8RDV9_9AGAM</name>
<sequence>MKGGCRRGRTKSRREPRGLGRAMSRAVALTARVLPSQAQMNPPFLAATPVGAAPTAPPSSYQSMAFHLPNPQLFPNPFYLSSLQINSMQTPQPQQQQQPPQAQLPIQIPMQPQAQPHTQMQPDANQARYAAALADPFVQAWVQGKVIADIYGVSSPVGSQANDKFLLVHTLHACKSNKRTYKEALDGLHGTNGHASNLWKDYYLDHKFEIDDEVSRLGDAPQKTVKKPSYHLDNARASSSSQRAYNEEHMPKKERTRESASASAPLPSRRVSFDVSPHTSRRTMNSQSVPIIDTSIPPVPKRKPVPPTKVVPGVRGNQYTKEDREFFIDFVNWELYCDSSLSKTVLLDRLAQKVPHHSKGSWQSHWNRVPVIDKIMARAKGEVDVGRAQELSEDDDAYEEEEEEVAEDDDDADEEAQNGHASDDDFQASVQGSDDASQEGMGEGGSAFTKADYRAMAKWIAQNQMWSEMSSKQRWYPFYEEHPQRSMSAWAERYRKSERELLRKAKKYRRREQITRTQHGRPSWADEDERRTKRRRSTDQ</sequence>
<proteinExistence type="predicted"/>
<gene>
    <name evidence="1" type="ORF">FA95DRAFT_652253</name>
</gene>
<dbReference type="EMBL" id="MU276101">
    <property type="protein sequence ID" value="KAI0041798.1"/>
    <property type="molecule type" value="Genomic_DNA"/>
</dbReference>
<evidence type="ECO:0000313" key="1">
    <source>
        <dbReference type="EMBL" id="KAI0041798.1"/>
    </source>
</evidence>
<comment type="caution">
    <text evidence="1">The sequence shown here is derived from an EMBL/GenBank/DDBJ whole genome shotgun (WGS) entry which is preliminary data.</text>
</comment>